<evidence type="ECO:0000256" key="3">
    <source>
        <dbReference type="ARBA" id="ARBA00022723"/>
    </source>
</evidence>
<name>A0A9R0DQC6_SPOFR</name>
<feature type="domain" description="Integrase catalytic" evidence="14">
    <location>
        <begin position="676"/>
        <end position="835"/>
    </location>
</feature>
<evidence type="ECO:0000256" key="6">
    <source>
        <dbReference type="ARBA" id="ARBA00022842"/>
    </source>
</evidence>
<sequence>MNVFVIDNENFDYDFLVGLDCIQEFHLVQDENLKIHQKLPTQNKEKVSKETNTDIDSKELKMDNIINYNESFKTEDFRICINHLSFEEQTIIDDLITENQSVFATDKYDIGKVKGYEAHIDLQVEKYCSKRPYRCTVEDKKEIESQIAKLLEKNIIEESYSPFAAPVTLAYKREENRKSRLCIDFRDLNKIVVPQSQPFPLIEDLIVKTRNCKYFSTLDLNSAFWSIPLRVTDRHKTAFVTQEGHYQWTCLPFGLKTAPAIFQRIMCNIIRKHNLGEFTVCFIDDILLFSKSFSDHIRYLKQLFQAIQSEGMKLKFSKCTFAADSVKYLGHVIQNNSVRPLKDNLISIKNFPIPKTQKNVRQFLGKINFYHKYVPNIAIKLEPLHNLLRKGQPFIWTDKCQESFEEMKHILCSQPILTIYDPNLPIHIYTDASILGVGAVLKQKQKNNEEKPVAYFSKKLNEVQKRKKAVYLECLAIKECVQYWQHLLIGRKFTVFTDHKPLENMNIKCRTDEELGDLTHYLSQYDFQIKYSPGRYNVEADCLSRNPVLEPEENLEEQLKIVNMITIEDILQDQNQNEYIQSKRDKLYTKNNVYYKKVREKEKIIISEKLSIELMKKIHSDLSHIGIKQMQKMISTVYTAENMTKNIKIICESCTICIKNKSRGKNKYGLMSQLGPAKKPFQICSIDTIGGFGGSRSTKRYLHLLSDHFTRYAYILTSSTQNANDFIKLIKSCTECDDIELILSDQYPGINSRDFKSFLDEKNIQIIFTAVNSPFSNGLNERLNQTLVNKIRCKINEQDTRMAWTTVAHNCVKKYNETVHTVTGYAPKYLLYGTDVTILPNELKQEKTKHDLIQDRRRALENSIKSHNYNKTIYDKHRKYIDFNVGDTVFVENGNKLNRKKLDELKIGPYKIIEKISTSIYKINTDHKRSESNYFHISKLTPAPAIYV</sequence>
<dbReference type="PROSITE" id="PS50878">
    <property type="entry name" value="RT_POL"/>
    <property type="match status" value="1"/>
</dbReference>
<evidence type="ECO:0000256" key="7">
    <source>
        <dbReference type="ARBA" id="ARBA00022908"/>
    </source>
</evidence>
<dbReference type="Gene3D" id="3.30.70.270">
    <property type="match status" value="2"/>
</dbReference>
<keyword evidence="3" id="KW-0479">Metal-binding</keyword>
<dbReference type="GO" id="GO:0003677">
    <property type="term" value="F:DNA binding"/>
    <property type="evidence" value="ECO:0007669"/>
    <property type="project" value="UniProtKB-KW"/>
</dbReference>
<dbReference type="GO" id="GO:0046872">
    <property type="term" value="F:metal ion binding"/>
    <property type="evidence" value="ECO:0007669"/>
    <property type="project" value="UniProtKB-KW"/>
</dbReference>
<dbReference type="GO" id="GO:0015074">
    <property type="term" value="P:DNA integration"/>
    <property type="evidence" value="ECO:0007669"/>
    <property type="project" value="UniProtKB-KW"/>
</dbReference>
<dbReference type="Gene3D" id="1.10.340.70">
    <property type="match status" value="1"/>
</dbReference>
<dbReference type="SUPFAM" id="SSF56672">
    <property type="entry name" value="DNA/RNA polymerases"/>
    <property type="match status" value="1"/>
</dbReference>
<dbReference type="Pfam" id="PF17919">
    <property type="entry name" value="RT_RNaseH_2"/>
    <property type="match status" value="1"/>
</dbReference>
<keyword evidence="12" id="KW-0511">Multifunctional enzyme</keyword>
<dbReference type="Gene3D" id="3.10.10.10">
    <property type="entry name" value="HIV Type 1 Reverse Transcriptase, subunit A, domain 1"/>
    <property type="match status" value="1"/>
</dbReference>
<gene>
    <name evidence="16 17" type="primary">LOC118262122</name>
</gene>
<dbReference type="CDD" id="cd01647">
    <property type="entry name" value="RT_LTR"/>
    <property type="match status" value="1"/>
</dbReference>
<keyword evidence="10" id="KW-0238">DNA-binding</keyword>
<dbReference type="InterPro" id="IPR036397">
    <property type="entry name" value="RNaseH_sf"/>
</dbReference>
<dbReference type="GO" id="GO:0003887">
    <property type="term" value="F:DNA-directed DNA polymerase activity"/>
    <property type="evidence" value="ECO:0007669"/>
    <property type="project" value="UniProtKB-KW"/>
</dbReference>
<dbReference type="InterPro" id="IPR001584">
    <property type="entry name" value="Integrase_cat-core"/>
</dbReference>
<accession>A0A9R0DQC6</accession>
<evidence type="ECO:0000256" key="9">
    <source>
        <dbReference type="ARBA" id="ARBA00022932"/>
    </source>
</evidence>
<evidence type="ECO:0000313" key="16">
    <source>
        <dbReference type="RefSeq" id="XP_035429157.2"/>
    </source>
</evidence>
<dbReference type="InterPro" id="IPR041577">
    <property type="entry name" value="RT_RNaseH_2"/>
</dbReference>
<keyword evidence="8" id="KW-0695">RNA-directed DNA polymerase</keyword>
<dbReference type="GO" id="GO:0042575">
    <property type="term" value="C:DNA polymerase complex"/>
    <property type="evidence" value="ECO:0007669"/>
    <property type="project" value="UniProtKB-ARBA"/>
</dbReference>
<evidence type="ECO:0000256" key="4">
    <source>
        <dbReference type="ARBA" id="ARBA00022750"/>
    </source>
</evidence>
<dbReference type="Pfam" id="PF17921">
    <property type="entry name" value="Integrase_H2C2"/>
    <property type="match status" value="1"/>
</dbReference>
<evidence type="ECO:0000313" key="15">
    <source>
        <dbReference type="Proteomes" id="UP000829999"/>
    </source>
</evidence>
<keyword evidence="5" id="KW-0378">Hydrolase</keyword>
<dbReference type="PROSITE" id="PS50994">
    <property type="entry name" value="INTEGRASE"/>
    <property type="match status" value="1"/>
</dbReference>
<dbReference type="OrthoDB" id="8022549at2759"/>
<protein>
    <recommendedName>
        <fullName evidence="1">RNA-directed DNA polymerase</fullName>
        <ecNumber evidence="1">2.7.7.49</ecNumber>
    </recommendedName>
</protein>
<dbReference type="GO" id="GO:0004190">
    <property type="term" value="F:aspartic-type endopeptidase activity"/>
    <property type="evidence" value="ECO:0007669"/>
    <property type="project" value="UniProtKB-KW"/>
</dbReference>
<dbReference type="Proteomes" id="UP000829999">
    <property type="component" value="Chromosome 8"/>
</dbReference>
<dbReference type="InterPro" id="IPR000477">
    <property type="entry name" value="RT_dom"/>
</dbReference>
<evidence type="ECO:0000256" key="1">
    <source>
        <dbReference type="ARBA" id="ARBA00012493"/>
    </source>
</evidence>
<evidence type="ECO:0000313" key="17">
    <source>
        <dbReference type="RefSeq" id="XP_050551234.1"/>
    </source>
</evidence>
<proteinExistence type="predicted"/>
<dbReference type="Gene3D" id="3.30.420.10">
    <property type="entry name" value="Ribonuclease H-like superfamily/Ribonuclease H"/>
    <property type="match status" value="1"/>
</dbReference>
<feature type="domain" description="Reverse transcriptase" evidence="13">
    <location>
        <begin position="151"/>
        <end position="333"/>
    </location>
</feature>
<evidence type="ECO:0000256" key="5">
    <source>
        <dbReference type="ARBA" id="ARBA00022801"/>
    </source>
</evidence>
<dbReference type="EC" id="2.7.7.49" evidence="1"/>
<keyword evidence="11" id="KW-0233">DNA recombination</keyword>
<dbReference type="FunFam" id="3.30.70.270:FF:000020">
    <property type="entry name" value="Transposon Tf2-6 polyprotein-like Protein"/>
    <property type="match status" value="1"/>
</dbReference>
<evidence type="ECO:0000256" key="8">
    <source>
        <dbReference type="ARBA" id="ARBA00022918"/>
    </source>
</evidence>
<dbReference type="GO" id="GO:0006310">
    <property type="term" value="P:DNA recombination"/>
    <property type="evidence" value="ECO:0007669"/>
    <property type="project" value="UniProtKB-KW"/>
</dbReference>
<dbReference type="InterPro" id="IPR043128">
    <property type="entry name" value="Rev_trsase/Diguanyl_cyclase"/>
</dbReference>
<dbReference type="RefSeq" id="XP_035429157.2">
    <property type="nucleotide sequence ID" value="XM_035573264.2"/>
</dbReference>
<evidence type="ECO:0000256" key="2">
    <source>
        <dbReference type="ARBA" id="ARBA00022670"/>
    </source>
</evidence>
<dbReference type="Pfam" id="PF00078">
    <property type="entry name" value="RVT_1"/>
    <property type="match status" value="1"/>
</dbReference>
<dbReference type="GO" id="GO:0003964">
    <property type="term" value="F:RNA-directed DNA polymerase activity"/>
    <property type="evidence" value="ECO:0007669"/>
    <property type="project" value="UniProtKB-KW"/>
</dbReference>
<evidence type="ECO:0000256" key="12">
    <source>
        <dbReference type="ARBA" id="ARBA00023268"/>
    </source>
</evidence>
<dbReference type="GeneID" id="118262122"/>
<keyword evidence="9" id="KW-0239">DNA-directed DNA polymerase</keyword>
<dbReference type="AlphaFoldDB" id="A0A9R0DQC6"/>
<dbReference type="GO" id="GO:0006508">
    <property type="term" value="P:proteolysis"/>
    <property type="evidence" value="ECO:0007669"/>
    <property type="project" value="UniProtKB-KW"/>
</dbReference>
<dbReference type="PANTHER" id="PTHR37984">
    <property type="entry name" value="PROTEIN CBG26694"/>
    <property type="match status" value="1"/>
</dbReference>
<evidence type="ECO:0000259" key="14">
    <source>
        <dbReference type="PROSITE" id="PS50994"/>
    </source>
</evidence>
<dbReference type="RefSeq" id="XP_050551234.1">
    <property type="nucleotide sequence ID" value="XM_050695277.1"/>
</dbReference>
<dbReference type="CDD" id="cd09274">
    <property type="entry name" value="RNase_HI_RT_Ty3"/>
    <property type="match status" value="1"/>
</dbReference>
<evidence type="ECO:0000256" key="10">
    <source>
        <dbReference type="ARBA" id="ARBA00023125"/>
    </source>
</evidence>
<dbReference type="InterPro" id="IPR043502">
    <property type="entry name" value="DNA/RNA_pol_sf"/>
</dbReference>
<keyword evidence="2" id="KW-0645">Protease</keyword>
<dbReference type="Pfam" id="PF24626">
    <property type="entry name" value="SH3_Tf2-1"/>
    <property type="match status" value="1"/>
</dbReference>
<keyword evidence="9" id="KW-0548">Nucleotidyltransferase</keyword>
<reference evidence="16 17" key="1">
    <citation type="submission" date="2025-04" db="UniProtKB">
        <authorList>
            <consortium name="RefSeq"/>
        </authorList>
    </citation>
    <scope>IDENTIFICATION</scope>
    <source>
        <tissue evidence="16 17">Whole larval tissue</tissue>
    </source>
</reference>
<keyword evidence="7" id="KW-0229">DNA integration</keyword>
<keyword evidence="15" id="KW-1185">Reference proteome</keyword>
<organism evidence="15 17">
    <name type="scientific">Spodoptera frugiperda</name>
    <name type="common">Fall armyworm</name>
    <dbReference type="NCBI Taxonomy" id="7108"/>
    <lineage>
        <taxon>Eukaryota</taxon>
        <taxon>Metazoa</taxon>
        <taxon>Ecdysozoa</taxon>
        <taxon>Arthropoda</taxon>
        <taxon>Hexapoda</taxon>
        <taxon>Insecta</taxon>
        <taxon>Pterygota</taxon>
        <taxon>Neoptera</taxon>
        <taxon>Endopterygota</taxon>
        <taxon>Lepidoptera</taxon>
        <taxon>Glossata</taxon>
        <taxon>Ditrysia</taxon>
        <taxon>Noctuoidea</taxon>
        <taxon>Noctuidae</taxon>
        <taxon>Amphipyrinae</taxon>
        <taxon>Spodoptera</taxon>
    </lineage>
</organism>
<dbReference type="InterPro" id="IPR041588">
    <property type="entry name" value="Integrase_H2C2"/>
</dbReference>
<dbReference type="PANTHER" id="PTHR37984:SF5">
    <property type="entry name" value="PROTEIN NYNRIN-LIKE"/>
    <property type="match status" value="1"/>
</dbReference>
<keyword evidence="4" id="KW-0064">Aspartyl protease</keyword>
<keyword evidence="9" id="KW-0808">Transferase</keyword>
<dbReference type="InterPro" id="IPR056924">
    <property type="entry name" value="SH3_Tf2-1"/>
</dbReference>
<dbReference type="InterPro" id="IPR050951">
    <property type="entry name" value="Retrovirus_Pol_polyprotein"/>
</dbReference>
<dbReference type="InterPro" id="IPR012337">
    <property type="entry name" value="RNaseH-like_sf"/>
</dbReference>
<keyword evidence="6" id="KW-0460">Magnesium</keyword>
<evidence type="ECO:0000256" key="11">
    <source>
        <dbReference type="ARBA" id="ARBA00023172"/>
    </source>
</evidence>
<evidence type="ECO:0000259" key="13">
    <source>
        <dbReference type="PROSITE" id="PS50878"/>
    </source>
</evidence>
<dbReference type="SUPFAM" id="SSF53098">
    <property type="entry name" value="Ribonuclease H-like"/>
    <property type="match status" value="1"/>
</dbReference>